<dbReference type="PANTHER" id="PTHR10067:SF6">
    <property type="entry name" value="PHOSPHATIDYLSERINE DECARBOXYLASE PROENZYME, MITOCHONDRIAL"/>
    <property type="match status" value="1"/>
</dbReference>
<sequence length="338" mass="37963">MSLTTHQYIDRHSRQVRTERLFADRLVNFLYSEVREKTPSVFKAITSARGSSLLGLLNFEAMLGVRLRATTEAVRSWGVDLSECLDDPDTLDTPGKLFTRKIRYWDTRPMNPDPAAVVAPADSRVLLGSFGAHSLLFIKEKFFTFHELLGDFKTRWLEAFKDGDYALCRLTPDKYHYVHTPVSGRVVDFYPIAGHYHSCNPGAVVNLVDPYSKNMRMVTIIDTDVIGGSGVGLVAVVEVVALMVGEIRQRYSDEYYNDPQPMMPGLMLKKGQPKSLFKPGSSTVVLLFQPGRLDFDQDLIDNQTSSNAVSRFSTGFGRPLVETEVRVREQIGRATARS</sequence>
<dbReference type="Proteomes" id="UP001366166">
    <property type="component" value="Chromosome"/>
</dbReference>
<evidence type="ECO:0000256" key="2">
    <source>
        <dbReference type="ARBA" id="ARBA00023145"/>
    </source>
</evidence>
<dbReference type="GO" id="GO:0004609">
    <property type="term" value="F:phosphatidylserine decarboxylase activity"/>
    <property type="evidence" value="ECO:0007669"/>
    <property type="project" value="InterPro"/>
</dbReference>
<evidence type="ECO:0000313" key="5">
    <source>
        <dbReference type="EMBL" id="BEQ13611.1"/>
    </source>
</evidence>
<dbReference type="RefSeq" id="WP_338605365.1">
    <property type="nucleotide sequence ID" value="NZ_AP028679.1"/>
</dbReference>
<evidence type="ECO:0000256" key="3">
    <source>
        <dbReference type="ARBA" id="ARBA00023239"/>
    </source>
</evidence>
<dbReference type="GO" id="GO:0006646">
    <property type="term" value="P:phosphatidylethanolamine biosynthetic process"/>
    <property type="evidence" value="ECO:0007669"/>
    <property type="project" value="TreeGrafter"/>
</dbReference>
<gene>
    <name evidence="5" type="primary">psd</name>
    <name evidence="5" type="ORF">FAK_06770</name>
</gene>
<name>A0AAU9ESP4_9BACT</name>
<keyword evidence="3" id="KW-0456">Lyase</keyword>
<keyword evidence="1" id="KW-0210">Decarboxylase</keyword>
<keyword evidence="2" id="KW-0865">Zymogen</keyword>
<keyword evidence="6" id="KW-1185">Reference proteome</keyword>
<accession>A0AAU9ESP4</accession>
<protein>
    <submittedName>
        <fullName evidence="5">Phosphatidylserine decarboxylase proenzyme</fullName>
    </submittedName>
</protein>
<dbReference type="InterPro" id="IPR003817">
    <property type="entry name" value="PS_Dcarbxylase"/>
</dbReference>
<organism evidence="5 6">
    <name type="scientific">Desulfoferula mesophila</name>
    <dbReference type="NCBI Taxonomy" id="3058419"/>
    <lineage>
        <taxon>Bacteria</taxon>
        <taxon>Pseudomonadati</taxon>
        <taxon>Thermodesulfobacteriota</taxon>
        <taxon>Desulfarculia</taxon>
        <taxon>Desulfarculales</taxon>
        <taxon>Desulfarculaceae</taxon>
        <taxon>Desulfoferula</taxon>
    </lineage>
</organism>
<evidence type="ECO:0000313" key="6">
    <source>
        <dbReference type="Proteomes" id="UP001366166"/>
    </source>
</evidence>
<dbReference type="AlphaFoldDB" id="A0AAU9ESP4"/>
<proteinExistence type="predicted"/>
<dbReference type="Pfam" id="PF02666">
    <property type="entry name" value="PS_Dcarbxylase"/>
    <property type="match status" value="1"/>
</dbReference>
<evidence type="ECO:0000256" key="1">
    <source>
        <dbReference type="ARBA" id="ARBA00022793"/>
    </source>
</evidence>
<reference evidence="6" key="1">
    <citation type="journal article" date="2023" name="Arch. Microbiol.">
        <title>Desulfoferula mesophilus gen. nov. sp. nov., a mesophilic sulfate-reducing bacterium isolated from a brackish lake sediment.</title>
        <authorList>
            <person name="Watanabe T."/>
            <person name="Yabe T."/>
            <person name="Tsuji J.M."/>
            <person name="Fukui M."/>
        </authorList>
    </citation>
    <scope>NUCLEOTIDE SEQUENCE [LARGE SCALE GENOMIC DNA]</scope>
    <source>
        <strain evidence="6">12FAK</strain>
    </source>
</reference>
<dbReference type="EMBL" id="AP028679">
    <property type="protein sequence ID" value="BEQ13611.1"/>
    <property type="molecule type" value="Genomic_DNA"/>
</dbReference>
<dbReference type="PANTHER" id="PTHR10067">
    <property type="entry name" value="PHOSPHATIDYLSERINE DECARBOXYLASE"/>
    <property type="match status" value="1"/>
</dbReference>
<evidence type="ECO:0000256" key="4">
    <source>
        <dbReference type="ARBA" id="ARBA00023317"/>
    </source>
</evidence>
<dbReference type="KEGG" id="dmp:FAK_06770"/>
<keyword evidence="4" id="KW-0670">Pyruvate</keyword>